<organism evidence="1 2">
    <name type="scientific">Cladophialophora chaetospira</name>
    <dbReference type="NCBI Taxonomy" id="386627"/>
    <lineage>
        <taxon>Eukaryota</taxon>
        <taxon>Fungi</taxon>
        <taxon>Dikarya</taxon>
        <taxon>Ascomycota</taxon>
        <taxon>Pezizomycotina</taxon>
        <taxon>Eurotiomycetes</taxon>
        <taxon>Chaetothyriomycetidae</taxon>
        <taxon>Chaetothyriales</taxon>
        <taxon>Herpotrichiellaceae</taxon>
        <taxon>Cladophialophora</taxon>
    </lineage>
</organism>
<proteinExistence type="predicted"/>
<dbReference type="EMBL" id="JAPDRK010000003">
    <property type="protein sequence ID" value="KAJ9614073.1"/>
    <property type="molecule type" value="Genomic_DNA"/>
</dbReference>
<reference evidence="1" key="1">
    <citation type="submission" date="2022-10" db="EMBL/GenBank/DDBJ databases">
        <title>Culturing micro-colonial fungi from biological soil crusts in the Mojave desert and describing Neophaeococcomyces mojavensis, and introducing the new genera and species Taxawa tesnikishii.</title>
        <authorList>
            <person name="Kurbessoian T."/>
            <person name="Stajich J.E."/>
        </authorList>
    </citation>
    <scope>NUCLEOTIDE SEQUENCE</scope>
    <source>
        <strain evidence="1">TK_41</strain>
    </source>
</reference>
<evidence type="ECO:0000313" key="1">
    <source>
        <dbReference type="EMBL" id="KAJ9614073.1"/>
    </source>
</evidence>
<dbReference type="Proteomes" id="UP001172673">
    <property type="component" value="Unassembled WGS sequence"/>
</dbReference>
<sequence>MGLLSLPPEILSVICQHAILADLGPEKRLHPCTNCRYLRKGFRRRELPCPPLLLCCRDLFHLGSEVFYQNVTIVHGLDHHSQPFYFRCYPTPETDKDTFSVITHRKLVLPYIRNLELMISRSTSYNPRTLLFRQDIFFRSFCEDPALRIRKLTSSIPSLKTLSWSVGLGAVANESIEIWPHVAKVEGVTPADDDEIVFHLRSTWPTSLTHYHTLSSVLKDQPGVLQATSFRLWLTHGHLQRLIDYVHGSGTPEESFQVHEDGTESRIVKLPGHPFLKAIVALPALTSLDIFIPQDESSASPWATRRGTQSIDDDTVDKLKESLRTVFWHVDQVRFWRAHSENVTSGDFAPF</sequence>
<gene>
    <name evidence="1" type="ORF">H2200_002209</name>
</gene>
<evidence type="ECO:0000313" key="2">
    <source>
        <dbReference type="Proteomes" id="UP001172673"/>
    </source>
</evidence>
<evidence type="ECO:0008006" key="3">
    <source>
        <dbReference type="Google" id="ProtNLM"/>
    </source>
</evidence>
<keyword evidence="2" id="KW-1185">Reference proteome</keyword>
<protein>
    <recommendedName>
        <fullName evidence="3">F-box domain-containing protein</fullName>
    </recommendedName>
</protein>
<name>A0AA38XJ72_9EURO</name>
<accession>A0AA38XJ72</accession>
<dbReference type="AlphaFoldDB" id="A0AA38XJ72"/>
<comment type="caution">
    <text evidence="1">The sequence shown here is derived from an EMBL/GenBank/DDBJ whole genome shotgun (WGS) entry which is preliminary data.</text>
</comment>